<sequence length="185" mass="19268">MGANLRPSAPKFTSSPPTAPETEAGLSQHLGDIARDAKSTASAAVSSAAEVVKQGLDEGVTYAQENLGKLGDALPRKETIAEVQSSLSALLERQPLLIGATGLTVGAAVAGAFSGSEFENKWAGEFSDSVKEHLNARAEAVAQSVREASDALKAEADDIGTETLQRLQETGRTGTNVVLEHLRTR</sequence>
<organism evidence="2 3">
    <name type="scientific">Bradyrhizobium erythrophlei</name>
    <dbReference type="NCBI Taxonomy" id="1437360"/>
    <lineage>
        <taxon>Bacteria</taxon>
        <taxon>Pseudomonadati</taxon>
        <taxon>Pseudomonadota</taxon>
        <taxon>Alphaproteobacteria</taxon>
        <taxon>Hyphomicrobiales</taxon>
        <taxon>Nitrobacteraceae</taxon>
        <taxon>Bradyrhizobium</taxon>
    </lineage>
</organism>
<evidence type="ECO:0000256" key="1">
    <source>
        <dbReference type="SAM" id="MobiDB-lite"/>
    </source>
</evidence>
<dbReference type="Proteomes" id="UP000198992">
    <property type="component" value="Unassembled WGS sequence"/>
</dbReference>
<feature type="region of interest" description="Disordered" evidence="1">
    <location>
        <begin position="1"/>
        <end position="25"/>
    </location>
</feature>
<proteinExistence type="predicted"/>
<protein>
    <recommendedName>
        <fullName evidence="4">Nutrient deprivation-induced protein</fullName>
    </recommendedName>
</protein>
<dbReference type="AlphaFoldDB" id="A0A1H4XWN7"/>
<accession>A0A1H4XWN7</accession>
<evidence type="ECO:0000313" key="2">
    <source>
        <dbReference type="EMBL" id="SED10126.1"/>
    </source>
</evidence>
<dbReference type="EMBL" id="FNTH01000001">
    <property type="protein sequence ID" value="SED10126.1"/>
    <property type="molecule type" value="Genomic_DNA"/>
</dbReference>
<reference evidence="2 3" key="1">
    <citation type="submission" date="2016-10" db="EMBL/GenBank/DDBJ databases">
        <authorList>
            <person name="de Groot N.N."/>
        </authorList>
    </citation>
    <scope>NUCLEOTIDE SEQUENCE [LARGE SCALE GENOMIC DNA]</scope>
    <source>
        <strain evidence="2 3">MT12</strain>
    </source>
</reference>
<evidence type="ECO:0000313" key="3">
    <source>
        <dbReference type="Proteomes" id="UP000198992"/>
    </source>
</evidence>
<evidence type="ECO:0008006" key="4">
    <source>
        <dbReference type="Google" id="ProtNLM"/>
    </source>
</evidence>
<gene>
    <name evidence="2" type="ORF">SAMN05444164_3693</name>
</gene>
<name>A0A1H4XWN7_9BRAD</name>